<sequence length="282" mass="31854">MPGEKQPRSFSTSPPPCPFERSFVGPKIVTTGANSDILFNDPANVDQVLTNSTPANDRNLTGQANVVDVYAGFSRSADIILKNADVGTYSRFQASESRGPYFLRSNSLFAKQLPSLEFNRQVHGFATSVGNLYVPNNRNVLVKVLNNPAKYYDPVNYLPYPVSEITFESNYVQMKFINWMTVHVPFKNIHEFVRQHIAFIRLKISSNSIESTFANRNIRWQDFLQGCDDVEITGNISAYFLLDVVHVLPDDCRKLVIIPDSKLDCDSQQFLRACPRKLCSLT</sequence>
<proteinExistence type="predicted"/>
<name>A0AC34RQ69_9BILA</name>
<organism evidence="1 2">
    <name type="scientific">Panagrolaimus sp. JU765</name>
    <dbReference type="NCBI Taxonomy" id="591449"/>
    <lineage>
        <taxon>Eukaryota</taxon>
        <taxon>Metazoa</taxon>
        <taxon>Ecdysozoa</taxon>
        <taxon>Nematoda</taxon>
        <taxon>Chromadorea</taxon>
        <taxon>Rhabditida</taxon>
        <taxon>Tylenchina</taxon>
        <taxon>Panagrolaimomorpha</taxon>
        <taxon>Panagrolaimoidea</taxon>
        <taxon>Panagrolaimidae</taxon>
        <taxon>Panagrolaimus</taxon>
    </lineage>
</organism>
<protein>
    <submittedName>
        <fullName evidence="2">Uncharacterized protein</fullName>
    </submittedName>
</protein>
<evidence type="ECO:0000313" key="1">
    <source>
        <dbReference type="Proteomes" id="UP000887576"/>
    </source>
</evidence>
<dbReference type="WBParaSite" id="JU765_v2.g9085.t1">
    <property type="protein sequence ID" value="JU765_v2.g9085.t1"/>
    <property type="gene ID" value="JU765_v2.g9085"/>
</dbReference>
<reference evidence="2" key="1">
    <citation type="submission" date="2022-11" db="UniProtKB">
        <authorList>
            <consortium name="WormBaseParasite"/>
        </authorList>
    </citation>
    <scope>IDENTIFICATION</scope>
</reference>
<dbReference type="Proteomes" id="UP000887576">
    <property type="component" value="Unplaced"/>
</dbReference>
<accession>A0AC34RQ69</accession>
<evidence type="ECO:0000313" key="2">
    <source>
        <dbReference type="WBParaSite" id="JU765_v2.g9085.t1"/>
    </source>
</evidence>